<feature type="transmembrane region" description="Helical" evidence="13">
    <location>
        <begin position="366"/>
        <end position="388"/>
    </location>
</feature>
<feature type="transmembrane region" description="Helical" evidence="13">
    <location>
        <begin position="104"/>
        <end position="125"/>
    </location>
</feature>
<dbReference type="NCBIfam" id="TIGR00797">
    <property type="entry name" value="matE"/>
    <property type="match status" value="1"/>
</dbReference>
<dbReference type="GO" id="GO:0042910">
    <property type="term" value="F:xenobiotic transmembrane transporter activity"/>
    <property type="evidence" value="ECO:0007669"/>
    <property type="project" value="InterPro"/>
</dbReference>
<gene>
    <name evidence="14" type="ORF">H9758_08375</name>
</gene>
<comment type="caution">
    <text evidence="14">The sequence shown here is derived from an EMBL/GenBank/DDBJ whole genome shotgun (WGS) entry which is preliminary data.</text>
</comment>
<evidence type="ECO:0000256" key="11">
    <source>
        <dbReference type="ARBA" id="ARBA00023136"/>
    </source>
</evidence>
<evidence type="ECO:0000256" key="12">
    <source>
        <dbReference type="ARBA" id="ARBA00031636"/>
    </source>
</evidence>
<evidence type="ECO:0000256" key="5">
    <source>
        <dbReference type="ARBA" id="ARBA00022448"/>
    </source>
</evidence>
<feature type="transmembrane region" description="Helical" evidence="13">
    <location>
        <begin position="292"/>
        <end position="313"/>
    </location>
</feature>
<dbReference type="GO" id="GO:0015297">
    <property type="term" value="F:antiporter activity"/>
    <property type="evidence" value="ECO:0007669"/>
    <property type="project" value="UniProtKB-KW"/>
</dbReference>
<evidence type="ECO:0000256" key="9">
    <source>
        <dbReference type="ARBA" id="ARBA00022989"/>
    </source>
</evidence>
<reference evidence="14" key="1">
    <citation type="journal article" date="2021" name="PeerJ">
        <title>Extensive microbial diversity within the chicken gut microbiome revealed by metagenomics and culture.</title>
        <authorList>
            <person name="Gilroy R."/>
            <person name="Ravi A."/>
            <person name="Getino M."/>
            <person name="Pursley I."/>
            <person name="Horton D.L."/>
            <person name="Alikhan N.F."/>
            <person name="Baker D."/>
            <person name="Gharbi K."/>
            <person name="Hall N."/>
            <person name="Watson M."/>
            <person name="Adriaenssens E.M."/>
            <person name="Foster-Nyarko E."/>
            <person name="Jarju S."/>
            <person name="Secka A."/>
            <person name="Antonio M."/>
            <person name="Oren A."/>
            <person name="Chaudhuri R.R."/>
            <person name="La Ragione R."/>
            <person name="Hildebrand F."/>
            <person name="Pallen M.J."/>
        </authorList>
    </citation>
    <scope>NUCLEOTIDE SEQUENCE</scope>
    <source>
        <strain evidence="14">ChiW19-954</strain>
    </source>
</reference>
<evidence type="ECO:0000256" key="4">
    <source>
        <dbReference type="ARBA" id="ARBA00020268"/>
    </source>
</evidence>
<feature type="transmembrane region" description="Helical" evidence="13">
    <location>
        <begin position="29"/>
        <end position="52"/>
    </location>
</feature>
<feature type="transmembrane region" description="Helical" evidence="13">
    <location>
        <begin position="400"/>
        <end position="422"/>
    </location>
</feature>
<feature type="transmembrane region" description="Helical" evidence="13">
    <location>
        <begin position="207"/>
        <end position="227"/>
    </location>
</feature>
<keyword evidence="10" id="KW-0406">Ion transport</keyword>
<accession>A0A9D2SUH0</accession>
<proteinExistence type="inferred from homology"/>
<evidence type="ECO:0000256" key="1">
    <source>
        <dbReference type="ARBA" id="ARBA00003408"/>
    </source>
</evidence>
<dbReference type="GO" id="GO:0006811">
    <property type="term" value="P:monoatomic ion transport"/>
    <property type="evidence" value="ECO:0007669"/>
    <property type="project" value="UniProtKB-KW"/>
</dbReference>
<feature type="transmembrane region" description="Helical" evidence="13">
    <location>
        <begin position="428"/>
        <end position="448"/>
    </location>
</feature>
<comment type="similarity">
    <text evidence="3">Belongs to the multi antimicrobial extrusion (MATE) (TC 2.A.66.1) family.</text>
</comment>
<dbReference type="PIRSF" id="PIRSF006603">
    <property type="entry name" value="DinF"/>
    <property type="match status" value="1"/>
</dbReference>
<name>A0A9D2SUH0_9FIRM</name>
<dbReference type="PANTHER" id="PTHR43298">
    <property type="entry name" value="MULTIDRUG RESISTANCE PROTEIN NORM-RELATED"/>
    <property type="match status" value="1"/>
</dbReference>
<dbReference type="AlphaFoldDB" id="A0A9D2SUH0"/>
<keyword evidence="5" id="KW-0813">Transport</keyword>
<keyword evidence="11 13" id="KW-0472">Membrane</keyword>
<feature type="transmembrane region" description="Helical" evidence="13">
    <location>
        <begin position="334"/>
        <end position="354"/>
    </location>
</feature>
<dbReference type="InterPro" id="IPR048279">
    <property type="entry name" value="MdtK-like"/>
</dbReference>
<dbReference type="InterPro" id="IPR050222">
    <property type="entry name" value="MATE_MdtK"/>
</dbReference>
<evidence type="ECO:0000256" key="3">
    <source>
        <dbReference type="ARBA" id="ARBA00010199"/>
    </source>
</evidence>
<dbReference type="InterPro" id="IPR002528">
    <property type="entry name" value="MATE_fam"/>
</dbReference>
<keyword evidence="6" id="KW-0050">Antiport</keyword>
<dbReference type="Pfam" id="PF01554">
    <property type="entry name" value="MatE"/>
    <property type="match status" value="2"/>
</dbReference>
<evidence type="ECO:0000313" key="15">
    <source>
        <dbReference type="Proteomes" id="UP000823890"/>
    </source>
</evidence>
<organism evidence="14 15">
    <name type="scientific">Candidatus Mediterraneibacter faecipullorum</name>
    <dbReference type="NCBI Taxonomy" id="2838670"/>
    <lineage>
        <taxon>Bacteria</taxon>
        <taxon>Bacillati</taxon>
        <taxon>Bacillota</taxon>
        <taxon>Clostridia</taxon>
        <taxon>Lachnospirales</taxon>
        <taxon>Lachnospiraceae</taxon>
        <taxon>Mediterraneibacter</taxon>
    </lineage>
</organism>
<protein>
    <recommendedName>
        <fullName evidence="4">Probable multidrug resistance protein NorM</fullName>
    </recommendedName>
    <alternativeName>
        <fullName evidence="12">Multidrug-efflux transporter</fullName>
    </alternativeName>
</protein>
<evidence type="ECO:0000256" key="7">
    <source>
        <dbReference type="ARBA" id="ARBA00022475"/>
    </source>
</evidence>
<feature type="transmembrane region" description="Helical" evidence="13">
    <location>
        <begin position="181"/>
        <end position="201"/>
    </location>
</feature>
<evidence type="ECO:0000256" key="8">
    <source>
        <dbReference type="ARBA" id="ARBA00022692"/>
    </source>
</evidence>
<comment type="function">
    <text evidence="1">Multidrug efflux pump.</text>
</comment>
<dbReference type="GO" id="GO:0005886">
    <property type="term" value="C:plasma membrane"/>
    <property type="evidence" value="ECO:0007669"/>
    <property type="project" value="UniProtKB-SubCell"/>
</dbReference>
<keyword evidence="9 13" id="KW-1133">Transmembrane helix</keyword>
<dbReference type="PANTHER" id="PTHR43298:SF2">
    <property type="entry name" value="FMN_FAD EXPORTER YEEO-RELATED"/>
    <property type="match status" value="1"/>
</dbReference>
<reference evidence="14" key="2">
    <citation type="submission" date="2021-04" db="EMBL/GenBank/DDBJ databases">
        <authorList>
            <person name="Gilroy R."/>
        </authorList>
    </citation>
    <scope>NUCLEOTIDE SEQUENCE</scope>
    <source>
        <strain evidence="14">ChiW19-954</strain>
    </source>
</reference>
<evidence type="ECO:0000313" key="14">
    <source>
        <dbReference type="EMBL" id="HJC34591.1"/>
    </source>
</evidence>
<dbReference type="Proteomes" id="UP000823890">
    <property type="component" value="Unassembled WGS sequence"/>
</dbReference>
<dbReference type="EMBL" id="DWWO01000104">
    <property type="protein sequence ID" value="HJC34591.1"/>
    <property type="molecule type" value="Genomic_DNA"/>
</dbReference>
<evidence type="ECO:0000256" key="13">
    <source>
        <dbReference type="SAM" id="Phobius"/>
    </source>
</evidence>
<keyword evidence="7" id="KW-1003">Cell membrane</keyword>
<feature type="transmembrane region" description="Helical" evidence="13">
    <location>
        <begin position="72"/>
        <end position="92"/>
    </location>
</feature>
<keyword evidence="8 13" id="KW-0812">Transmembrane</keyword>
<feature type="transmembrane region" description="Helical" evidence="13">
    <location>
        <begin position="151"/>
        <end position="169"/>
    </location>
</feature>
<evidence type="ECO:0000256" key="6">
    <source>
        <dbReference type="ARBA" id="ARBA00022449"/>
    </source>
</evidence>
<evidence type="ECO:0000256" key="10">
    <source>
        <dbReference type="ARBA" id="ARBA00023065"/>
    </source>
</evidence>
<sequence length="462" mass="50117">MKQLIYRLTEPAETIPEERKIFSNHDLKGLILPLFLEQLLEVLVGVADTFMVSYAGEAAVSGVSLVNMFNTVFIFLFSALASGGAVVVSQYIGSRNRKNGNLSAGQLVMISAVFSAAAMILSLIFNRQLLRLLFGEVDQDVMTACVTYLRISAYSYPAIAVYNAGAAVCRSMGKTNVTMNISLVANGINIAGNAIGVFVFHAGVAGVAYPSLIARSFSAVVILIICFRQQEQVRLQWKNIFRWEGQMVKRILGIAVPNGIENGLFQLVKVGLSSITALFGTVQIAANGVAQSFWSVAALMGTALGLAFVTVIGQCMGAGDTEAADYYMRKLLRITVLASIVWNGLILLITPLVLRGYALSVEAAHLVVILVVIHNIFNALFYPFSGALANGLRAAGDVKFTMYVSIFSTIGCRVVFSILLGILLNMGVIGIALAMCLDWMIRALFFWVRFRSGKWKEFRVIG</sequence>
<comment type="subcellular location">
    <subcellularLocation>
        <location evidence="2">Cell membrane</location>
        <topology evidence="2">Multi-pass membrane protein</topology>
    </subcellularLocation>
</comment>
<evidence type="ECO:0000256" key="2">
    <source>
        <dbReference type="ARBA" id="ARBA00004651"/>
    </source>
</evidence>
<feature type="transmembrane region" description="Helical" evidence="13">
    <location>
        <begin position="267"/>
        <end position="286"/>
    </location>
</feature>